<dbReference type="GO" id="GO:0008094">
    <property type="term" value="F:ATP-dependent activity, acting on DNA"/>
    <property type="evidence" value="ECO:0007669"/>
    <property type="project" value="TreeGrafter"/>
</dbReference>
<dbReference type="InterPro" id="IPR000330">
    <property type="entry name" value="SNF2_N"/>
</dbReference>
<feature type="domain" description="Helicase C-terminal" evidence="6">
    <location>
        <begin position="742"/>
        <end position="905"/>
    </location>
</feature>
<evidence type="ECO:0000256" key="1">
    <source>
        <dbReference type="ARBA" id="ARBA00022741"/>
    </source>
</evidence>
<dbReference type="PROSITE" id="PS51192">
    <property type="entry name" value="HELICASE_ATP_BIND_1"/>
    <property type="match status" value="1"/>
</dbReference>
<dbReference type="GO" id="GO:0005524">
    <property type="term" value="F:ATP binding"/>
    <property type="evidence" value="ECO:0007669"/>
    <property type="project" value="UniProtKB-KW"/>
</dbReference>
<feature type="region of interest" description="Disordered" evidence="4">
    <location>
        <begin position="1"/>
        <end position="43"/>
    </location>
</feature>
<accession>A0A8K0T5C0</accession>
<dbReference type="InterPro" id="IPR027417">
    <property type="entry name" value="P-loop_NTPase"/>
</dbReference>
<feature type="domain" description="Helicase ATP-binding" evidence="5">
    <location>
        <begin position="331"/>
        <end position="515"/>
    </location>
</feature>
<dbReference type="PANTHER" id="PTHR45626">
    <property type="entry name" value="TRANSCRIPTION TERMINATION FACTOR 2-RELATED"/>
    <property type="match status" value="1"/>
</dbReference>
<dbReference type="CDD" id="cd18008">
    <property type="entry name" value="DEXDc_SHPRH-like"/>
    <property type="match status" value="1"/>
</dbReference>
<evidence type="ECO:0000259" key="6">
    <source>
        <dbReference type="PROSITE" id="PS51194"/>
    </source>
</evidence>
<dbReference type="Pfam" id="PF00271">
    <property type="entry name" value="Helicase_C"/>
    <property type="match status" value="1"/>
</dbReference>
<keyword evidence="3" id="KW-0067">ATP-binding</keyword>
<dbReference type="InterPro" id="IPR049730">
    <property type="entry name" value="SNF2/RAD54-like_C"/>
</dbReference>
<dbReference type="InterPro" id="IPR038718">
    <property type="entry name" value="SNF2-like_sf"/>
</dbReference>
<dbReference type="PANTHER" id="PTHR45626:SF52">
    <property type="entry name" value="SINGLE-STRANDED DNA-DEPENDENT ATPASE (EUROFUNG)"/>
    <property type="match status" value="1"/>
</dbReference>
<dbReference type="EMBL" id="JAGPNK010000001">
    <property type="protein sequence ID" value="KAH7329591.1"/>
    <property type="molecule type" value="Genomic_DNA"/>
</dbReference>
<dbReference type="Gene3D" id="3.40.50.300">
    <property type="entry name" value="P-loop containing nucleotide triphosphate hydrolases"/>
    <property type="match status" value="1"/>
</dbReference>
<proteinExistence type="predicted"/>
<dbReference type="InterPro" id="IPR050628">
    <property type="entry name" value="SNF2_RAD54_helicase_TF"/>
</dbReference>
<keyword evidence="8" id="KW-1185">Reference proteome</keyword>
<dbReference type="Proteomes" id="UP000813444">
    <property type="component" value="Unassembled WGS sequence"/>
</dbReference>
<dbReference type="SMART" id="SM00487">
    <property type="entry name" value="DEXDc"/>
    <property type="match status" value="1"/>
</dbReference>
<dbReference type="Pfam" id="PF00176">
    <property type="entry name" value="SNF2-rel_dom"/>
    <property type="match status" value="1"/>
</dbReference>
<dbReference type="GO" id="GO:0006281">
    <property type="term" value="P:DNA repair"/>
    <property type="evidence" value="ECO:0007669"/>
    <property type="project" value="TreeGrafter"/>
</dbReference>
<dbReference type="PROSITE" id="PS51194">
    <property type="entry name" value="HELICASE_CTER"/>
    <property type="match status" value="1"/>
</dbReference>
<dbReference type="InterPro" id="IPR001650">
    <property type="entry name" value="Helicase_C-like"/>
</dbReference>
<dbReference type="AlphaFoldDB" id="A0A8K0T5C0"/>
<dbReference type="GO" id="GO:0005634">
    <property type="term" value="C:nucleus"/>
    <property type="evidence" value="ECO:0007669"/>
    <property type="project" value="TreeGrafter"/>
</dbReference>
<evidence type="ECO:0000256" key="2">
    <source>
        <dbReference type="ARBA" id="ARBA00022801"/>
    </source>
</evidence>
<dbReference type="CDD" id="cd18793">
    <property type="entry name" value="SF2_C_SNF"/>
    <property type="match status" value="1"/>
</dbReference>
<evidence type="ECO:0000313" key="7">
    <source>
        <dbReference type="EMBL" id="KAH7329591.1"/>
    </source>
</evidence>
<keyword evidence="2" id="KW-0378">Hydrolase</keyword>
<evidence type="ECO:0000256" key="4">
    <source>
        <dbReference type="SAM" id="MobiDB-lite"/>
    </source>
</evidence>
<evidence type="ECO:0000259" key="5">
    <source>
        <dbReference type="PROSITE" id="PS51192"/>
    </source>
</evidence>
<comment type="caution">
    <text evidence="7">The sequence shown here is derived from an EMBL/GenBank/DDBJ whole genome shotgun (WGS) entry which is preliminary data.</text>
</comment>
<sequence>MNERPAVDSANSSRPKHRLGEAGNDIAAGLPATQSQSIKRPRTDRLATEYPIDGYGGSKSQYIADDGDICFGMLINIAIQFDLPRHIPSLTFDDSGVDEDIYVRLHLLMKDDRCDIQSNGISIASMNKRTHLSLKSLSEMPLRFIGLLGRKDMEDELRVASKAPSLNPMQRKGSMAILVLGPESVAESVAQELSCRHLFLQHPYPMVNMLPYNNPQYLDIIGTISTNESIVPLISSNASQAATPQTGQQEADNITDLVSLLDNLPNFGYSPEVQIDDRLKTPLLKHQREAANFIIQRETGGSEMQGSLWHVLPQSEAHSFWYKHMITGSKRSTPDDVPGGIFADGMGLGKTLTMIAAVVASLSRASEFATFHSKATEVLSWLVRVQSTLVIVPSALLMDVWIDEIKKHLEPGALVIYKYHGPNRRLSTGQALPYHIVLSTYGTVAADFSRGGGVLNEFHWHRLILDEAHYIRNSATKQFKAVANIQALIRWCVTGTVIQNSVDDLGSLVRFLRIPELDDIKTFRKHIAGKCKMVRGVSKPNYGNLKKLLGSICFGRNTSSILTNLGVSFIECRPSFSDSERTTYNGLAIAYGNSIKASINTAFQKQADIRVLTAVLRLREFCNLGVTMPGDPDCVDNLAPEEAVSILEQDGHQYICANCRMPSWTSDDRAYGNEQQQMVVTRRRKCQLCAEQRLAANDEESTSTGDSSSMDVLSQETRPDLQSHPEEAMNWEPTPPSVYPSKIKALLKDVKEHYSESKCIVFSFWTRSLDLIGNVFNAEGIVFGRIDGQIHPSQRKQVLSRFCGDASIRVLLMTIGTGSVGLNDLSVASRVHILEPQWNPSTESQAIGRVFRLGQEKRICVIRYIMEKSIEESIETRQIVKIQLASRSGLQNSHGGDSKRNKKLEYLRSLADIIESTATRRQGGQGN</sequence>
<dbReference type="OrthoDB" id="448448at2759"/>
<feature type="compositionally biased region" description="Basic and acidic residues" evidence="4">
    <location>
        <begin position="717"/>
        <end position="727"/>
    </location>
</feature>
<dbReference type="SMART" id="SM00490">
    <property type="entry name" value="HELICc"/>
    <property type="match status" value="1"/>
</dbReference>
<dbReference type="GO" id="GO:0016787">
    <property type="term" value="F:hydrolase activity"/>
    <property type="evidence" value="ECO:0007669"/>
    <property type="project" value="UniProtKB-KW"/>
</dbReference>
<organism evidence="7 8">
    <name type="scientific">Stachybotrys elegans</name>
    <dbReference type="NCBI Taxonomy" id="80388"/>
    <lineage>
        <taxon>Eukaryota</taxon>
        <taxon>Fungi</taxon>
        <taxon>Dikarya</taxon>
        <taxon>Ascomycota</taxon>
        <taxon>Pezizomycotina</taxon>
        <taxon>Sordariomycetes</taxon>
        <taxon>Hypocreomycetidae</taxon>
        <taxon>Hypocreales</taxon>
        <taxon>Stachybotryaceae</taxon>
        <taxon>Stachybotrys</taxon>
    </lineage>
</organism>
<keyword evidence="1" id="KW-0547">Nucleotide-binding</keyword>
<dbReference type="SUPFAM" id="SSF52540">
    <property type="entry name" value="P-loop containing nucleoside triphosphate hydrolases"/>
    <property type="match status" value="2"/>
</dbReference>
<dbReference type="InterPro" id="IPR014001">
    <property type="entry name" value="Helicase_ATP-bd"/>
</dbReference>
<evidence type="ECO:0000313" key="8">
    <source>
        <dbReference type="Proteomes" id="UP000813444"/>
    </source>
</evidence>
<reference evidence="7" key="1">
    <citation type="journal article" date="2021" name="Nat. Commun.">
        <title>Genetic determinants of endophytism in the Arabidopsis root mycobiome.</title>
        <authorList>
            <person name="Mesny F."/>
            <person name="Miyauchi S."/>
            <person name="Thiergart T."/>
            <person name="Pickel B."/>
            <person name="Atanasova L."/>
            <person name="Karlsson M."/>
            <person name="Huettel B."/>
            <person name="Barry K.W."/>
            <person name="Haridas S."/>
            <person name="Chen C."/>
            <person name="Bauer D."/>
            <person name="Andreopoulos W."/>
            <person name="Pangilinan J."/>
            <person name="LaButti K."/>
            <person name="Riley R."/>
            <person name="Lipzen A."/>
            <person name="Clum A."/>
            <person name="Drula E."/>
            <person name="Henrissat B."/>
            <person name="Kohler A."/>
            <person name="Grigoriev I.V."/>
            <person name="Martin F.M."/>
            <person name="Hacquard S."/>
        </authorList>
    </citation>
    <scope>NUCLEOTIDE SEQUENCE</scope>
    <source>
        <strain evidence="7">MPI-CAGE-CH-0235</strain>
    </source>
</reference>
<feature type="region of interest" description="Disordered" evidence="4">
    <location>
        <begin position="697"/>
        <end position="735"/>
    </location>
</feature>
<gene>
    <name evidence="7" type="ORF">B0I35DRAFT_420520</name>
</gene>
<protein>
    <submittedName>
        <fullName evidence="7">SNF2 family N-terminal domain-containing protein</fullName>
    </submittedName>
</protein>
<evidence type="ECO:0000256" key="3">
    <source>
        <dbReference type="ARBA" id="ARBA00022840"/>
    </source>
</evidence>
<name>A0A8K0T5C0_9HYPO</name>
<dbReference type="Gene3D" id="3.40.50.10810">
    <property type="entry name" value="Tandem AAA-ATPase domain"/>
    <property type="match status" value="1"/>
</dbReference>